<feature type="domain" description="DUF2059" evidence="1">
    <location>
        <begin position="137"/>
        <end position="193"/>
    </location>
</feature>
<keyword evidence="3" id="KW-1185">Reference proteome</keyword>
<evidence type="ECO:0000313" key="3">
    <source>
        <dbReference type="Proteomes" id="UP001204151"/>
    </source>
</evidence>
<dbReference type="RefSeq" id="WP_258815546.1">
    <property type="nucleotide sequence ID" value="NZ_JANUGW010000003.1"/>
</dbReference>
<evidence type="ECO:0000313" key="2">
    <source>
        <dbReference type="EMBL" id="MCS0580891.1"/>
    </source>
</evidence>
<dbReference type="InterPro" id="IPR018637">
    <property type="entry name" value="DUF2059"/>
</dbReference>
<organism evidence="2 3">
    <name type="scientific">Massilia pinisoli</name>
    <dbReference type="NCBI Taxonomy" id="1772194"/>
    <lineage>
        <taxon>Bacteria</taxon>
        <taxon>Pseudomonadati</taxon>
        <taxon>Pseudomonadota</taxon>
        <taxon>Betaproteobacteria</taxon>
        <taxon>Burkholderiales</taxon>
        <taxon>Oxalobacteraceae</taxon>
        <taxon>Telluria group</taxon>
        <taxon>Massilia</taxon>
    </lineage>
</organism>
<evidence type="ECO:0000259" key="1">
    <source>
        <dbReference type="Pfam" id="PF09832"/>
    </source>
</evidence>
<name>A0ABT1ZLV8_9BURK</name>
<sequence>MIASLLQRRVRAISITRDTLQMKKILVAFAVSLAFVTPLSFAQNAAAAPQAAADPAALAATGELFEAMNYRAVAQGTLEQMRRTMPAMMTQGATAAIDNNPKLNAAEKKNAHEKLNKELPQAVKLFDGVFGDPSLVDEMLRATAQIYARHFTVDELHQIAAFYKTPVGTKMLATMPQLMAESMQAGQQVVMPRVAAIMHKLEQPK</sequence>
<dbReference type="EMBL" id="JANUGW010000003">
    <property type="protein sequence ID" value="MCS0580891.1"/>
    <property type="molecule type" value="Genomic_DNA"/>
</dbReference>
<proteinExistence type="predicted"/>
<gene>
    <name evidence="2" type="ORF">NX784_04755</name>
</gene>
<accession>A0ABT1ZLV8</accession>
<dbReference type="Proteomes" id="UP001204151">
    <property type="component" value="Unassembled WGS sequence"/>
</dbReference>
<comment type="caution">
    <text evidence="2">The sequence shown here is derived from an EMBL/GenBank/DDBJ whole genome shotgun (WGS) entry which is preliminary data.</text>
</comment>
<protein>
    <submittedName>
        <fullName evidence="2">DUF2059 domain-containing protein</fullName>
    </submittedName>
</protein>
<reference evidence="2 3" key="1">
    <citation type="submission" date="2022-08" db="EMBL/GenBank/DDBJ databases">
        <title>Reclassification of Massilia species as members of the genera Telluria, Duganella, Pseudoduganella, Mokoshia gen. nov. and Zemynaea gen. nov. using orthogonal and non-orthogonal genome-based approaches.</title>
        <authorList>
            <person name="Bowman J.P."/>
        </authorList>
    </citation>
    <scope>NUCLEOTIDE SEQUENCE [LARGE SCALE GENOMIC DNA]</scope>
    <source>
        <strain evidence="2 3">JCM 31316</strain>
    </source>
</reference>
<dbReference type="Pfam" id="PF09832">
    <property type="entry name" value="DUF2059"/>
    <property type="match status" value="1"/>
</dbReference>